<keyword evidence="2" id="KW-1185">Reference proteome</keyword>
<dbReference type="EMBL" id="JANHOG010000018">
    <property type="protein sequence ID" value="KAJ3559584.1"/>
    <property type="molecule type" value="Genomic_DNA"/>
</dbReference>
<proteinExistence type="predicted"/>
<protein>
    <submittedName>
        <fullName evidence="1">Uncharacterized protein</fullName>
    </submittedName>
</protein>
<evidence type="ECO:0000313" key="2">
    <source>
        <dbReference type="Proteomes" id="UP001148662"/>
    </source>
</evidence>
<organism evidence="1 2">
    <name type="scientific">Phlebia brevispora</name>
    <dbReference type="NCBI Taxonomy" id="194682"/>
    <lineage>
        <taxon>Eukaryota</taxon>
        <taxon>Fungi</taxon>
        <taxon>Dikarya</taxon>
        <taxon>Basidiomycota</taxon>
        <taxon>Agaricomycotina</taxon>
        <taxon>Agaricomycetes</taxon>
        <taxon>Polyporales</taxon>
        <taxon>Meruliaceae</taxon>
        <taxon>Phlebia</taxon>
    </lineage>
</organism>
<gene>
    <name evidence="1" type="ORF">NM688_g259</name>
</gene>
<sequence>MHRLRRLSQFAGWCLFVGRAAMTDRFTPHPDALLDYPSSKLAAQRSLKMANLYEDSWRGTLTTERLKQYLSTVHVDHPGGPKNITPLAAACWQGHLEIVALLLDNPYQLADPNALSLHDRTPLYYATTHSPPTNRAAIVRWLLKAGADPDCCCSHDGLATPLMNAVAVVKDKDVVRELLARGASTVARNARGETPQTLAKGTPLETVVSGKEELGPALVAVVDIVVAIVMLVVAVTNSTRIQGVIDGIITKLSQARNSSNAEALSPQAEVAKVTSEPPSARELVTKMDAYVRDFSLEKFYTPGAEFLCTVADKAVALCNDKSTSLGNPDGLHRLTRLSLYQSVIYCDDSTSMQTGTRYKDQRDIAGWIARIATKLVPSNLGVELRFINSRVASNVNATKIGDVMGGVEPDGSTRLGTGLRTKVLQPLVYDILDHPSLRLQRPLLIHVLIDGQPDSEPMSEFKDAIVECRRRLFNRGYEPTAVMFCVSQIGGDQGARNFLEELEREAEVEDVLCCTIGSLDGVFRELKANERRLEEWLLKTITAPIMQHDEPTASDQAKST</sequence>
<comment type="caution">
    <text evidence="1">The sequence shown here is derived from an EMBL/GenBank/DDBJ whole genome shotgun (WGS) entry which is preliminary data.</text>
</comment>
<evidence type="ECO:0000313" key="1">
    <source>
        <dbReference type="EMBL" id="KAJ3559584.1"/>
    </source>
</evidence>
<name>A0ACC1TEI6_9APHY</name>
<reference evidence="1" key="1">
    <citation type="submission" date="2022-07" db="EMBL/GenBank/DDBJ databases">
        <title>Genome Sequence of Phlebia brevispora.</title>
        <authorList>
            <person name="Buettner E."/>
        </authorList>
    </citation>
    <scope>NUCLEOTIDE SEQUENCE</scope>
    <source>
        <strain evidence="1">MPL23</strain>
    </source>
</reference>
<accession>A0ACC1TEI6</accession>
<dbReference type="Proteomes" id="UP001148662">
    <property type="component" value="Unassembled WGS sequence"/>
</dbReference>